<dbReference type="OrthoDB" id="427644at2759"/>
<dbReference type="EMBL" id="JACEEZ010004642">
    <property type="protein sequence ID" value="KAG0726305.1"/>
    <property type="molecule type" value="Genomic_DNA"/>
</dbReference>
<evidence type="ECO:0000256" key="2">
    <source>
        <dbReference type="SAM" id="MobiDB-lite"/>
    </source>
</evidence>
<comment type="caution">
    <text evidence="4">The sequence shown here is derived from an EMBL/GenBank/DDBJ whole genome shotgun (WGS) entry which is preliminary data.</text>
</comment>
<dbReference type="Gene3D" id="1.20.58.2220">
    <property type="entry name" value="Formin, FH2 domain"/>
    <property type="match status" value="1"/>
</dbReference>
<dbReference type="PROSITE" id="PS51444">
    <property type="entry name" value="FH2"/>
    <property type="match status" value="1"/>
</dbReference>
<dbReference type="GO" id="GO:0051015">
    <property type="term" value="F:actin filament binding"/>
    <property type="evidence" value="ECO:0007669"/>
    <property type="project" value="TreeGrafter"/>
</dbReference>
<dbReference type="GO" id="GO:0045010">
    <property type="term" value="P:actin nucleation"/>
    <property type="evidence" value="ECO:0007669"/>
    <property type="project" value="InterPro"/>
</dbReference>
<dbReference type="GO" id="GO:0005737">
    <property type="term" value="C:cytoplasm"/>
    <property type="evidence" value="ECO:0007669"/>
    <property type="project" value="TreeGrafter"/>
</dbReference>
<dbReference type="InterPro" id="IPR001265">
    <property type="entry name" value="Formin_Cappuccino_subfam"/>
</dbReference>
<dbReference type="GO" id="GO:0008017">
    <property type="term" value="F:microtubule binding"/>
    <property type="evidence" value="ECO:0007669"/>
    <property type="project" value="InterPro"/>
</dbReference>
<dbReference type="AlphaFoldDB" id="A0A8J4YSY5"/>
<evidence type="ECO:0000256" key="1">
    <source>
        <dbReference type="ARBA" id="ARBA00005271"/>
    </source>
</evidence>
<dbReference type="InterPro" id="IPR015425">
    <property type="entry name" value="FH2_Formin"/>
</dbReference>
<gene>
    <name evidence="4" type="primary">FMN1</name>
    <name evidence="4" type="ORF">GWK47_036900</name>
</gene>
<protein>
    <submittedName>
        <fullName evidence="4">Formin-2</fullName>
    </submittedName>
</protein>
<name>A0A8J4YSY5_CHIOP</name>
<proteinExistence type="inferred from homology"/>
<feature type="region of interest" description="Disordered" evidence="2">
    <location>
        <begin position="54"/>
        <end position="151"/>
    </location>
</feature>
<accession>A0A8J4YSY5</accession>
<evidence type="ECO:0000313" key="4">
    <source>
        <dbReference type="EMBL" id="KAG0726305.1"/>
    </source>
</evidence>
<dbReference type="SMART" id="SM00498">
    <property type="entry name" value="FH2"/>
    <property type="match status" value="1"/>
</dbReference>
<reference evidence="4" key="1">
    <citation type="submission" date="2020-07" db="EMBL/GenBank/DDBJ databases">
        <title>The High-quality genome of the commercially important snow crab, Chionoecetes opilio.</title>
        <authorList>
            <person name="Jeong J.-H."/>
            <person name="Ryu S."/>
        </authorList>
    </citation>
    <scope>NUCLEOTIDE SEQUENCE</scope>
    <source>
        <strain evidence="4">MADBK_172401_WGS</strain>
        <tissue evidence="4">Digestive gland</tissue>
    </source>
</reference>
<feature type="compositionally biased region" description="Basic and acidic residues" evidence="2">
    <location>
        <begin position="74"/>
        <end position="126"/>
    </location>
</feature>
<dbReference type="PRINTS" id="PR00828">
    <property type="entry name" value="FORMIN"/>
</dbReference>
<organism evidence="4 5">
    <name type="scientific">Chionoecetes opilio</name>
    <name type="common">Atlantic snow crab</name>
    <name type="synonym">Cancer opilio</name>
    <dbReference type="NCBI Taxonomy" id="41210"/>
    <lineage>
        <taxon>Eukaryota</taxon>
        <taxon>Metazoa</taxon>
        <taxon>Ecdysozoa</taxon>
        <taxon>Arthropoda</taxon>
        <taxon>Crustacea</taxon>
        <taxon>Multicrustacea</taxon>
        <taxon>Malacostraca</taxon>
        <taxon>Eumalacostraca</taxon>
        <taxon>Eucarida</taxon>
        <taxon>Decapoda</taxon>
        <taxon>Pleocyemata</taxon>
        <taxon>Brachyura</taxon>
        <taxon>Eubrachyura</taxon>
        <taxon>Majoidea</taxon>
        <taxon>Majidae</taxon>
        <taxon>Chionoecetes</taxon>
    </lineage>
</organism>
<dbReference type="PANTHER" id="PTHR45920:SF7">
    <property type="entry name" value="FORMIN-G"/>
    <property type="match status" value="1"/>
</dbReference>
<sequence>MVFMEVAEIGPSSLPSPHLSLIPFSPSVLRKKPINPKMAMKPLYWTRIQLTMARVEKPKPEPPSEDEDTDDSSEEKTTEGEQEDEGVKDMEKEEKPEDKEVKDAGKEEKAEDKEVKDTGKEEKPGDKEEEAEDKSKSQTLTKKKSKRSAKKKRISGAPLWDLLEEEDFDETEFVDLFARQVAQPKKEKKKEAKPAKVKVAKVLDSKRSQNVGIFIQSQHLDIADVENAVYNFDMSVLDQEVLQQIYEVRGSEAEVTMIKAQQDAMTDIPLDKPEQFLLDLSKINEFAERTACFMFQATFAEEVENIHSRNEMLHSCIEILTSDSIKKIFGLILAIGNYMNGGNRTRGQADGFGLEILPKIKDVRSKEANFTLLHFVVNKYIEKYEGAEAGTEQVQLPIPDPYM</sequence>
<dbReference type="Proteomes" id="UP000770661">
    <property type="component" value="Unassembled WGS sequence"/>
</dbReference>
<dbReference type="PANTHER" id="PTHR45920">
    <property type="entry name" value="FORMIN HOMOLOGY 2 DOMAIN CONTAINING, ISOFORM I"/>
    <property type="match status" value="1"/>
</dbReference>
<dbReference type="GO" id="GO:0030866">
    <property type="term" value="P:cortical actin cytoskeleton organization"/>
    <property type="evidence" value="ECO:0007669"/>
    <property type="project" value="TreeGrafter"/>
</dbReference>
<dbReference type="InterPro" id="IPR042201">
    <property type="entry name" value="FH2_Formin_sf"/>
</dbReference>
<evidence type="ECO:0000259" key="3">
    <source>
        <dbReference type="PROSITE" id="PS51444"/>
    </source>
</evidence>
<dbReference type="SUPFAM" id="SSF101447">
    <property type="entry name" value="Formin homology 2 domain (FH2 domain)"/>
    <property type="match status" value="1"/>
</dbReference>
<comment type="similarity">
    <text evidence="1">Belongs to the formin homology family. Cappuccino subfamily.</text>
</comment>
<dbReference type="Pfam" id="PF02181">
    <property type="entry name" value="FH2"/>
    <property type="match status" value="1"/>
</dbReference>
<evidence type="ECO:0000313" key="5">
    <source>
        <dbReference type="Proteomes" id="UP000770661"/>
    </source>
</evidence>
<feature type="domain" description="FH2" evidence="3">
    <location>
        <begin position="127"/>
        <end position="403"/>
    </location>
</feature>
<keyword evidence="5" id="KW-1185">Reference proteome</keyword>
<feature type="compositionally biased region" description="Acidic residues" evidence="2">
    <location>
        <begin position="63"/>
        <end position="73"/>
    </location>
</feature>
<feature type="compositionally biased region" description="Basic residues" evidence="2">
    <location>
        <begin position="141"/>
        <end position="151"/>
    </location>
</feature>
<dbReference type="GO" id="GO:0005884">
    <property type="term" value="C:actin filament"/>
    <property type="evidence" value="ECO:0007669"/>
    <property type="project" value="InterPro"/>
</dbReference>